<protein>
    <recommendedName>
        <fullName evidence="1">Antitoxin Xre-like helix-turn-helix domain-containing protein</fullName>
    </recommendedName>
</protein>
<name>A0AAD4AIJ8_9GAMM</name>
<dbReference type="InterPro" id="IPR046847">
    <property type="entry name" value="Xre-like_HTH"/>
</dbReference>
<evidence type="ECO:0000259" key="1">
    <source>
        <dbReference type="Pfam" id="PF20432"/>
    </source>
</evidence>
<dbReference type="EMBL" id="AHBZ03000016">
    <property type="protein sequence ID" value="KAF7771428.1"/>
    <property type="molecule type" value="Genomic_DNA"/>
</dbReference>
<reference evidence="2" key="2">
    <citation type="submission" date="2015-03" db="EMBL/GenBank/DDBJ databases">
        <title>Genome sequence of Pseudoalteromonas citrea.</title>
        <authorList>
            <person name="Xie B.-B."/>
            <person name="Rong J.-C."/>
            <person name="Qin Q.-L."/>
            <person name="Zhang Y.-Z."/>
        </authorList>
    </citation>
    <scope>NUCLEOTIDE SEQUENCE</scope>
    <source>
        <strain evidence="2">DSM 8771</strain>
    </source>
</reference>
<dbReference type="AlphaFoldDB" id="A0AAD4AIJ8"/>
<gene>
    <name evidence="2" type="ORF">PCIT_a4002</name>
</gene>
<comment type="caution">
    <text evidence="2">The sequence shown here is derived from an EMBL/GenBank/DDBJ whole genome shotgun (WGS) entry which is preliminary data.</text>
</comment>
<organism evidence="2 3">
    <name type="scientific">Pseudoalteromonas citrea</name>
    <dbReference type="NCBI Taxonomy" id="43655"/>
    <lineage>
        <taxon>Bacteria</taxon>
        <taxon>Pseudomonadati</taxon>
        <taxon>Pseudomonadota</taxon>
        <taxon>Gammaproteobacteria</taxon>
        <taxon>Alteromonadales</taxon>
        <taxon>Pseudoalteromonadaceae</taxon>
        <taxon>Pseudoalteromonas</taxon>
    </lineage>
</organism>
<proteinExistence type="predicted"/>
<evidence type="ECO:0000313" key="2">
    <source>
        <dbReference type="EMBL" id="KAF7771428.1"/>
    </source>
</evidence>
<evidence type="ECO:0000313" key="3">
    <source>
        <dbReference type="Proteomes" id="UP000016487"/>
    </source>
</evidence>
<accession>A0AAD4AIJ8</accession>
<dbReference type="GO" id="GO:0003677">
    <property type="term" value="F:DNA binding"/>
    <property type="evidence" value="ECO:0007669"/>
    <property type="project" value="InterPro"/>
</dbReference>
<sequence length="129" mass="15158">MKEPNKEKLSKATPTALRVVIKIMESWSCSRSQMSIILAIPRSTLSRYIKTPEKASLSRDQQTRLSYILNIYQLIRLIFNNQVNVDNFMFLKNYNSEFNGRRPVDLLLEGSIENMRVTYRHIENLVYGR</sequence>
<feature type="domain" description="Antitoxin Xre-like helix-turn-helix" evidence="1">
    <location>
        <begin position="16"/>
        <end position="69"/>
    </location>
</feature>
<dbReference type="RefSeq" id="WP_010363055.1">
    <property type="nucleotide sequence ID" value="NZ_AHBZ03000016.1"/>
</dbReference>
<dbReference type="Proteomes" id="UP000016487">
    <property type="component" value="Unassembled WGS sequence"/>
</dbReference>
<dbReference type="Pfam" id="PF20432">
    <property type="entry name" value="Xre-like-HTH"/>
    <property type="match status" value="1"/>
</dbReference>
<reference evidence="2" key="1">
    <citation type="journal article" date="2012" name="J. Bacteriol.">
        <title>Genome sequences of type strains of seven species of the marine bacterium Pseudoalteromonas.</title>
        <authorList>
            <person name="Xie B.B."/>
            <person name="Shu Y.L."/>
            <person name="Qin Q.L."/>
            <person name="Rong J.C."/>
            <person name="Zhang X.Y."/>
            <person name="Chen X.L."/>
            <person name="Shi M."/>
            <person name="He H.L."/>
            <person name="Zhou B.C."/>
            <person name="Zhang Y.Z."/>
        </authorList>
    </citation>
    <scope>NUCLEOTIDE SEQUENCE</scope>
    <source>
        <strain evidence="2">DSM 8771</strain>
    </source>
</reference>